<feature type="region of interest" description="Disordered" evidence="1">
    <location>
        <begin position="142"/>
        <end position="168"/>
    </location>
</feature>
<proteinExistence type="predicted"/>
<keyword evidence="2" id="KW-0732">Signal</keyword>
<sequence>MFSGTHRRYVSRLYFCLSKLLTSITLSASTQMVLHCPTYPAIHPPSRPYLLSVATEKPRFQLRKSIFLVNLKPFVLRLHKCLRDCAPSTIFQSIYVDAEHRVARPVRKTKPTATLLQHAEQAALPSQTKAINEFHAAEAAKCAAEHTSTSSTTEITQSPPTSPIPSAPSVKCALRHDLLFREPQPSSLVELDYLDDNDEEAEADAETGDVVDGEEAWDMMLLGDDAEDVSDVEMDV</sequence>
<keyword evidence="5" id="KW-1185">Reference proteome</keyword>
<name>A0A9P7AFL0_9AGAM</name>
<evidence type="ECO:0000256" key="2">
    <source>
        <dbReference type="SAM" id="SignalP"/>
    </source>
</evidence>
<reference evidence="3" key="1">
    <citation type="journal article" date="2020" name="New Phytol.">
        <title>Comparative genomics reveals dynamic genome evolution in host specialist ectomycorrhizal fungi.</title>
        <authorList>
            <person name="Lofgren L.A."/>
            <person name="Nguyen N.H."/>
            <person name="Vilgalys R."/>
            <person name="Ruytinx J."/>
            <person name="Liao H.L."/>
            <person name="Branco S."/>
            <person name="Kuo A."/>
            <person name="LaButti K."/>
            <person name="Lipzen A."/>
            <person name="Andreopoulos W."/>
            <person name="Pangilinan J."/>
            <person name="Riley R."/>
            <person name="Hundley H."/>
            <person name="Na H."/>
            <person name="Barry K."/>
            <person name="Grigoriev I.V."/>
            <person name="Stajich J.E."/>
            <person name="Kennedy P.G."/>
        </authorList>
    </citation>
    <scope>NUCLEOTIDE SEQUENCE</scope>
    <source>
        <strain evidence="3">S12</strain>
    </source>
</reference>
<gene>
    <name evidence="4" type="ORF">HD556DRAFT_1529696</name>
    <name evidence="3" type="ORF">HD556DRAFT_1529924</name>
</gene>
<evidence type="ECO:0000313" key="4">
    <source>
        <dbReference type="EMBL" id="KAG1789068.1"/>
    </source>
</evidence>
<protein>
    <submittedName>
        <fullName evidence="3">Uncharacterized protein</fullName>
    </submittedName>
</protein>
<dbReference type="EMBL" id="JABBWE010000068">
    <property type="protein sequence ID" value="KAG1788422.1"/>
    <property type="molecule type" value="Genomic_DNA"/>
</dbReference>
<feature type="chain" id="PRO_5040653585" evidence="2">
    <location>
        <begin position="28"/>
        <end position="236"/>
    </location>
</feature>
<dbReference type="GeneID" id="64603185"/>
<organism evidence="3 5">
    <name type="scientific">Suillus plorans</name>
    <dbReference type="NCBI Taxonomy" id="116603"/>
    <lineage>
        <taxon>Eukaryota</taxon>
        <taxon>Fungi</taxon>
        <taxon>Dikarya</taxon>
        <taxon>Basidiomycota</taxon>
        <taxon>Agaricomycotina</taxon>
        <taxon>Agaricomycetes</taxon>
        <taxon>Agaricomycetidae</taxon>
        <taxon>Boletales</taxon>
        <taxon>Suillineae</taxon>
        <taxon>Suillaceae</taxon>
        <taxon>Suillus</taxon>
    </lineage>
</organism>
<dbReference type="RefSeq" id="XP_041156204.1">
    <property type="nucleotide sequence ID" value="XM_041309421.1"/>
</dbReference>
<dbReference type="EMBL" id="JABBWE010000062">
    <property type="protein sequence ID" value="KAG1789068.1"/>
    <property type="molecule type" value="Genomic_DNA"/>
</dbReference>
<evidence type="ECO:0000256" key="1">
    <source>
        <dbReference type="SAM" id="MobiDB-lite"/>
    </source>
</evidence>
<dbReference type="AlphaFoldDB" id="A0A9P7AFL0"/>
<feature type="signal peptide" evidence="2">
    <location>
        <begin position="1"/>
        <end position="27"/>
    </location>
</feature>
<dbReference type="Proteomes" id="UP000719766">
    <property type="component" value="Unassembled WGS sequence"/>
</dbReference>
<evidence type="ECO:0000313" key="5">
    <source>
        <dbReference type="Proteomes" id="UP000719766"/>
    </source>
</evidence>
<evidence type="ECO:0000313" key="3">
    <source>
        <dbReference type="EMBL" id="KAG1788422.1"/>
    </source>
</evidence>
<feature type="compositionally biased region" description="Low complexity" evidence="1">
    <location>
        <begin position="142"/>
        <end position="159"/>
    </location>
</feature>
<accession>A0A9P7AFL0</accession>
<comment type="caution">
    <text evidence="3">The sequence shown here is derived from an EMBL/GenBank/DDBJ whole genome shotgun (WGS) entry which is preliminary data.</text>
</comment>
<dbReference type="OrthoDB" id="2684025at2759"/>